<evidence type="ECO:0000259" key="4">
    <source>
        <dbReference type="Pfam" id="PF22669"/>
    </source>
</evidence>
<gene>
    <name evidence="5" type="ORF">CCAP1982_LOCUS4112</name>
</gene>
<proteinExistence type="inferred from homology"/>
<dbReference type="GO" id="GO:0046856">
    <property type="term" value="P:phosphatidylinositol dephosphorylation"/>
    <property type="evidence" value="ECO:0007669"/>
    <property type="project" value="InterPro"/>
</dbReference>
<dbReference type="AlphaFoldDB" id="A0A811U8Y5"/>
<organism evidence="5 6">
    <name type="scientific">Ceratitis capitata</name>
    <name type="common">Mediterranean fruit fly</name>
    <name type="synonym">Tephritis capitata</name>
    <dbReference type="NCBI Taxonomy" id="7213"/>
    <lineage>
        <taxon>Eukaryota</taxon>
        <taxon>Metazoa</taxon>
        <taxon>Ecdysozoa</taxon>
        <taxon>Arthropoda</taxon>
        <taxon>Hexapoda</taxon>
        <taxon>Insecta</taxon>
        <taxon>Pterygota</taxon>
        <taxon>Neoptera</taxon>
        <taxon>Endopterygota</taxon>
        <taxon>Diptera</taxon>
        <taxon>Brachycera</taxon>
        <taxon>Muscomorpha</taxon>
        <taxon>Tephritoidea</taxon>
        <taxon>Tephritidae</taxon>
        <taxon>Ceratitis</taxon>
        <taxon>Ceratitis</taxon>
    </lineage>
</organism>
<feature type="domain" description="Inositol polyphosphate-related phosphatase" evidence="4">
    <location>
        <begin position="25"/>
        <end position="178"/>
    </location>
</feature>
<dbReference type="InterPro" id="IPR000300">
    <property type="entry name" value="IPPc"/>
</dbReference>
<dbReference type="GO" id="GO:0004445">
    <property type="term" value="F:inositol-polyphosphate 5-phosphatase activity"/>
    <property type="evidence" value="ECO:0007669"/>
    <property type="project" value="UniProtKB-EC"/>
</dbReference>
<dbReference type="SUPFAM" id="SSF56219">
    <property type="entry name" value="DNase I-like"/>
    <property type="match status" value="1"/>
</dbReference>
<dbReference type="InterPro" id="IPR036691">
    <property type="entry name" value="Endo/exonu/phosph_ase_sf"/>
</dbReference>
<dbReference type="PANTHER" id="PTHR12997">
    <property type="entry name" value="TYPE I INOSITOL-1,4,5-TRISPHOSPHATE 5-PHOSPHATASE"/>
    <property type="match status" value="1"/>
</dbReference>
<comment type="similarity">
    <text evidence="3">Belongs to the inositol 1,4,5-trisphosphate 5-phosphatase type I family.</text>
</comment>
<dbReference type="PANTHER" id="PTHR12997:SF2">
    <property type="entry name" value="INOSITOL POLYPHOSPHATE-5-PHOSPHATASE A"/>
    <property type="match status" value="1"/>
</dbReference>
<comment type="caution">
    <text evidence="5">The sequence shown here is derived from an EMBL/GenBank/DDBJ whole genome shotgun (WGS) entry which is preliminary data.</text>
</comment>
<keyword evidence="6" id="KW-1185">Reference proteome</keyword>
<keyword evidence="2" id="KW-0378">Hydrolase</keyword>
<protein>
    <recommendedName>
        <fullName evidence="1">inositol-polyphosphate 5-phosphatase</fullName>
        <ecNumber evidence="1">3.1.3.56</ecNumber>
    </recommendedName>
</protein>
<dbReference type="InterPro" id="IPR039737">
    <property type="entry name" value="INPP5A"/>
</dbReference>
<dbReference type="Proteomes" id="UP000606786">
    <property type="component" value="Unassembled WGS sequence"/>
</dbReference>
<evidence type="ECO:0000256" key="2">
    <source>
        <dbReference type="ARBA" id="ARBA00022801"/>
    </source>
</evidence>
<evidence type="ECO:0000313" key="6">
    <source>
        <dbReference type="Proteomes" id="UP000606786"/>
    </source>
</evidence>
<evidence type="ECO:0000256" key="3">
    <source>
        <dbReference type="ARBA" id="ARBA00023599"/>
    </source>
</evidence>
<sequence length="236" mass="27419">MRRKALLHTLQRFYNDKNNEPVPYFLFGDFNFRCDSASVIKELTRNLTKHRASTTNANSSKVFYRNEIGENVLIIGKKEFHYVENQGMIKDNWLSKYDRDPEPFNDILCEFEFDFKPSYPFEEDPELPNQYMKTRCPAWCDRVLMSSQIPEISSPKKAYEQYNTMGKSICMGDHKPVYLYVEMKSNKGPLAGSLKMVCQHRSSACSSASFAKNWICFIALALEKLNLLSNGDLLRQ</sequence>
<evidence type="ECO:0000313" key="5">
    <source>
        <dbReference type="EMBL" id="CAD6995394.1"/>
    </source>
</evidence>
<reference evidence="5" key="1">
    <citation type="submission" date="2020-11" db="EMBL/GenBank/DDBJ databases">
        <authorList>
            <person name="Whitehead M."/>
        </authorList>
    </citation>
    <scope>NUCLEOTIDE SEQUENCE</scope>
    <source>
        <strain evidence="5">EGII</strain>
    </source>
</reference>
<dbReference type="OrthoDB" id="5780965at2759"/>
<accession>A0A811U8Y5</accession>
<dbReference type="Gene3D" id="3.60.10.10">
    <property type="entry name" value="Endonuclease/exonuclease/phosphatase"/>
    <property type="match status" value="1"/>
</dbReference>
<dbReference type="Pfam" id="PF22669">
    <property type="entry name" value="Exo_endo_phos2"/>
    <property type="match status" value="1"/>
</dbReference>
<dbReference type="EC" id="3.1.3.56" evidence="1"/>
<evidence type="ECO:0000256" key="1">
    <source>
        <dbReference type="ARBA" id="ARBA00012997"/>
    </source>
</evidence>
<dbReference type="EMBL" id="CAJHJT010000001">
    <property type="protein sequence ID" value="CAD6995394.1"/>
    <property type="molecule type" value="Genomic_DNA"/>
</dbReference>
<name>A0A811U8Y5_CERCA</name>